<evidence type="ECO:0000256" key="4">
    <source>
        <dbReference type="ARBA" id="ARBA00022692"/>
    </source>
</evidence>
<evidence type="ECO:0000256" key="1">
    <source>
        <dbReference type="ARBA" id="ARBA00004571"/>
    </source>
</evidence>
<comment type="subcellular location">
    <subcellularLocation>
        <location evidence="1 10">Cell outer membrane</location>
        <topology evidence="1 10">Multi-pass membrane protein</topology>
    </subcellularLocation>
</comment>
<evidence type="ECO:0000256" key="12">
    <source>
        <dbReference type="RuleBase" id="RU003357"/>
    </source>
</evidence>
<keyword evidence="4 10" id="KW-0812">Transmembrane</keyword>
<dbReference type="InterPro" id="IPR012910">
    <property type="entry name" value="Plug_dom"/>
</dbReference>
<evidence type="ECO:0000256" key="6">
    <source>
        <dbReference type="ARBA" id="ARBA00023065"/>
    </source>
</evidence>
<keyword evidence="8 10" id="KW-0472">Membrane</keyword>
<reference evidence="16 17" key="1">
    <citation type="submission" date="2017-09" db="EMBL/GenBank/DDBJ databases">
        <authorList>
            <person name="Ehlers B."/>
            <person name="Leendertz F.H."/>
        </authorList>
    </citation>
    <scope>NUCLEOTIDE SEQUENCE [LARGE SCALE GENOMIC DNA]</scope>
    <source>
        <strain evidence="16 17">CGMCC 1.10978</strain>
    </source>
</reference>
<keyword evidence="9 10" id="KW-0998">Cell outer membrane</keyword>
<evidence type="ECO:0000256" key="2">
    <source>
        <dbReference type="ARBA" id="ARBA00022448"/>
    </source>
</evidence>
<evidence type="ECO:0000259" key="15">
    <source>
        <dbReference type="Pfam" id="PF07715"/>
    </source>
</evidence>
<evidence type="ECO:0000256" key="7">
    <source>
        <dbReference type="ARBA" id="ARBA00023077"/>
    </source>
</evidence>
<dbReference type="GO" id="GO:0044718">
    <property type="term" value="P:siderophore transmembrane transport"/>
    <property type="evidence" value="ECO:0007669"/>
    <property type="project" value="TreeGrafter"/>
</dbReference>
<evidence type="ECO:0000313" key="16">
    <source>
        <dbReference type="EMBL" id="SOD51541.1"/>
    </source>
</evidence>
<gene>
    <name evidence="16" type="ORF">SAMN06296416_101680</name>
</gene>
<comment type="similarity">
    <text evidence="10 12">Belongs to the TonB-dependent receptor family.</text>
</comment>
<dbReference type="PROSITE" id="PS52016">
    <property type="entry name" value="TONB_DEPENDENT_REC_3"/>
    <property type="match status" value="1"/>
</dbReference>
<dbReference type="Proteomes" id="UP000219374">
    <property type="component" value="Unassembled WGS sequence"/>
</dbReference>
<keyword evidence="3 10" id="KW-1134">Transmembrane beta strand</keyword>
<dbReference type="InterPro" id="IPR037066">
    <property type="entry name" value="Plug_dom_sf"/>
</dbReference>
<evidence type="ECO:0000256" key="13">
    <source>
        <dbReference type="SAM" id="SignalP"/>
    </source>
</evidence>
<dbReference type="InterPro" id="IPR036942">
    <property type="entry name" value="Beta-barrel_TonB_sf"/>
</dbReference>
<dbReference type="GO" id="GO:0015344">
    <property type="term" value="F:siderophore uptake transmembrane transporter activity"/>
    <property type="evidence" value="ECO:0007669"/>
    <property type="project" value="TreeGrafter"/>
</dbReference>
<organism evidence="16 17">
    <name type="scientific">Pseudoxanthomonas wuyuanensis</name>
    <dbReference type="NCBI Taxonomy" id="1073196"/>
    <lineage>
        <taxon>Bacteria</taxon>
        <taxon>Pseudomonadati</taxon>
        <taxon>Pseudomonadota</taxon>
        <taxon>Gammaproteobacteria</taxon>
        <taxon>Lysobacterales</taxon>
        <taxon>Lysobacteraceae</taxon>
        <taxon>Pseudoxanthomonas</taxon>
    </lineage>
</organism>
<keyword evidence="2 10" id="KW-0813">Transport</keyword>
<evidence type="ECO:0000256" key="3">
    <source>
        <dbReference type="ARBA" id="ARBA00022452"/>
    </source>
</evidence>
<feature type="chain" id="PRO_5013126426" evidence="13">
    <location>
        <begin position="28"/>
        <end position="649"/>
    </location>
</feature>
<dbReference type="InterPro" id="IPR000531">
    <property type="entry name" value="Beta-barrel_TonB"/>
</dbReference>
<evidence type="ECO:0000256" key="10">
    <source>
        <dbReference type="PROSITE-ProRule" id="PRU01360"/>
    </source>
</evidence>
<dbReference type="OrthoDB" id="9764669at2"/>
<keyword evidence="5 13" id="KW-0732">Signal</keyword>
<dbReference type="AlphaFoldDB" id="A0A286CYR3"/>
<sequence length="649" mass="71176">MTMHDLSRGLALAVGSIATLHAAVAHAGGEATDFSTIVVTATATERNLADAPASMTVITREELQQRSILDLSDALRGTPGVTLSGVGMTRRGIRIRGMDSEYTLVLVNGRRINAASDAIAHADFDLGWVPVEAIERIEVVRGPMSSLYGSEALGGVVNIITRQATDEWKGSLSFNGGVVDGRLGGDTYQAGVYAGGPLIAGKLGVSFYGENRRKDAAADALDERLTEQEGRRADSGNLVLSWTPVEGQRIDVSHLEGNEKRWRNALQAGAVPYVYETVDRIDRSQSSLSYRGQWQWGESALRAYRSTLDRSNERSRGTATGPQRLTEDAVDGHASLWFGERHRFTLGGEWRRERLEDVTVNPAGHDQAVGRSFFLQDEMELAPRWSLVVGNRFDHHQQFGWHQSPRAYTVYRLNDRFALKGGVGSGFKAPSLKQLSPGYSAVGGGGLFTIYGNPDLKPETVTTYELGADWNAGEWSLAATAFQNDLEDLIQTRCVADCGIRGREVRNYINVAQARLRGVEVTGKAALAAGFSLDANYTWLQAHDRVSGLPLVERPRHSGATTLAWQHARFRAALRGEYKGTQRQTSGSRQVDLPAYTLWSLDLGYRISDRVSVRAGVENLRNERLSDSSTLYSYREVGRYYSAGINLAF</sequence>
<dbReference type="PANTHER" id="PTHR30069:SF53">
    <property type="entry name" value="COLICIN I RECEPTOR-RELATED"/>
    <property type="match status" value="1"/>
</dbReference>
<dbReference type="GO" id="GO:0009279">
    <property type="term" value="C:cell outer membrane"/>
    <property type="evidence" value="ECO:0007669"/>
    <property type="project" value="UniProtKB-SubCell"/>
</dbReference>
<dbReference type="SUPFAM" id="SSF56935">
    <property type="entry name" value="Porins"/>
    <property type="match status" value="1"/>
</dbReference>
<keyword evidence="17" id="KW-1185">Reference proteome</keyword>
<dbReference type="Gene3D" id="2.40.170.20">
    <property type="entry name" value="TonB-dependent receptor, beta-barrel domain"/>
    <property type="match status" value="1"/>
</dbReference>
<feature type="domain" description="TonB-dependent receptor-like beta-barrel" evidence="14">
    <location>
        <begin position="272"/>
        <end position="620"/>
    </location>
</feature>
<dbReference type="Pfam" id="PF07715">
    <property type="entry name" value="Plug"/>
    <property type="match status" value="1"/>
</dbReference>
<dbReference type="PROSITE" id="PS01156">
    <property type="entry name" value="TONB_DEPENDENT_REC_2"/>
    <property type="match status" value="1"/>
</dbReference>
<dbReference type="InterPro" id="IPR039426">
    <property type="entry name" value="TonB-dep_rcpt-like"/>
</dbReference>
<name>A0A286CYR3_9GAMM</name>
<dbReference type="PANTHER" id="PTHR30069">
    <property type="entry name" value="TONB-DEPENDENT OUTER MEMBRANE RECEPTOR"/>
    <property type="match status" value="1"/>
</dbReference>
<keyword evidence="7 12" id="KW-0798">TonB box</keyword>
<evidence type="ECO:0000256" key="9">
    <source>
        <dbReference type="ARBA" id="ARBA00023237"/>
    </source>
</evidence>
<dbReference type="Gene3D" id="2.170.130.10">
    <property type="entry name" value="TonB-dependent receptor, plug domain"/>
    <property type="match status" value="1"/>
</dbReference>
<accession>A0A286CYR3</accession>
<evidence type="ECO:0000313" key="17">
    <source>
        <dbReference type="Proteomes" id="UP000219374"/>
    </source>
</evidence>
<dbReference type="EMBL" id="OCND01000001">
    <property type="protein sequence ID" value="SOD51541.1"/>
    <property type="molecule type" value="Genomic_DNA"/>
</dbReference>
<proteinExistence type="inferred from homology"/>
<keyword evidence="6" id="KW-0406">Ion transport</keyword>
<evidence type="ECO:0000256" key="11">
    <source>
        <dbReference type="PROSITE-ProRule" id="PRU10144"/>
    </source>
</evidence>
<protein>
    <submittedName>
        <fullName evidence="16">Outer membrane receptor for ferrienterochelin and colicins</fullName>
    </submittedName>
</protein>
<dbReference type="CDD" id="cd01347">
    <property type="entry name" value="ligand_gated_channel"/>
    <property type="match status" value="1"/>
</dbReference>
<evidence type="ECO:0000259" key="14">
    <source>
        <dbReference type="Pfam" id="PF00593"/>
    </source>
</evidence>
<feature type="short sequence motif" description="TonB C-terminal box" evidence="11">
    <location>
        <begin position="632"/>
        <end position="649"/>
    </location>
</feature>
<keyword evidence="16" id="KW-0675">Receptor</keyword>
<feature type="domain" description="TonB-dependent receptor plug" evidence="15">
    <location>
        <begin position="48"/>
        <end position="156"/>
    </location>
</feature>
<evidence type="ECO:0000256" key="8">
    <source>
        <dbReference type="ARBA" id="ARBA00023136"/>
    </source>
</evidence>
<evidence type="ECO:0000256" key="5">
    <source>
        <dbReference type="ARBA" id="ARBA00022729"/>
    </source>
</evidence>
<feature type="signal peptide" evidence="13">
    <location>
        <begin position="1"/>
        <end position="27"/>
    </location>
</feature>
<dbReference type="InterPro" id="IPR010917">
    <property type="entry name" value="TonB_rcpt_CS"/>
</dbReference>
<dbReference type="Pfam" id="PF00593">
    <property type="entry name" value="TonB_dep_Rec_b-barrel"/>
    <property type="match status" value="1"/>
</dbReference>